<dbReference type="PROSITE" id="PS50048">
    <property type="entry name" value="ZN2_CY6_FUNGAL_2"/>
    <property type="match status" value="1"/>
</dbReference>
<keyword evidence="1" id="KW-0479">Metal-binding</keyword>
<evidence type="ECO:0000313" key="6">
    <source>
        <dbReference type="Proteomes" id="UP000310689"/>
    </source>
</evidence>
<dbReference type="CDD" id="cd12148">
    <property type="entry name" value="fungal_TF_MHR"/>
    <property type="match status" value="1"/>
</dbReference>
<feature type="domain" description="Zn(2)-C6 fungal-type" evidence="4">
    <location>
        <begin position="42"/>
        <end position="74"/>
    </location>
</feature>
<evidence type="ECO:0000259" key="4">
    <source>
        <dbReference type="PROSITE" id="PS50048"/>
    </source>
</evidence>
<evidence type="ECO:0000313" key="5">
    <source>
        <dbReference type="EMBL" id="TIB39569.1"/>
    </source>
</evidence>
<feature type="region of interest" description="Disordered" evidence="3">
    <location>
        <begin position="74"/>
        <end position="137"/>
    </location>
</feature>
<dbReference type="PANTHER" id="PTHR31668:SF10">
    <property type="entry name" value="ZN(II)2CYS6 TRANSCRIPTION FACTOR (EUROFUNG)"/>
    <property type="match status" value="1"/>
</dbReference>
<dbReference type="GO" id="GO:0000981">
    <property type="term" value="F:DNA-binding transcription factor activity, RNA polymerase II-specific"/>
    <property type="evidence" value="ECO:0007669"/>
    <property type="project" value="InterPro"/>
</dbReference>
<dbReference type="GO" id="GO:0005634">
    <property type="term" value="C:nucleus"/>
    <property type="evidence" value="ECO:0007669"/>
    <property type="project" value="TreeGrafter"/>
</dbReference>
<evidence type="ECO:0000256" key="2">
    <source>
        <dbReference type="ARBA" id="ARBA00023242"/>
    </source>
</evidence>
<dbReference type="CDD" id="cd00067">
    <property type="entry name" value="GAL4"/>
    <property type="match status" value="1"/>
</dbReference>
<accession>A0A4T0J9I2</accession>
<gene>
    <name evidence="5" type="ORF">E3P86_01060</name>
</gene>
<dbReference type="Proteomes" id="UP000310689">
    <property type="component" value="Unassembled WGS sequence"/>
</dbReference>
<dbReference type="PANTHER" id="PTHR31668">
    <property type="entry name" value="GLUCOSE TRANSPORT TRANSCRIPTION REGULATOR RGT1-RELATED-RELATED"/>
    <property type="match status" value="1"/>
</dbReference>
<protein>
    <recommendedName>
        <fullName evidence="4">Zn(2)-C6 fungal-type domain-containing protein</fullName>
    </recommendedName>
</protein>
<dbReference type="AlphaFoldDB" id="A0A4T0J9I2"/>
<dbReference type="PROSITE" id="PS00463">
    <property type="entry name" value="ZN2_CY6_FUNGAL_1"/>
    <property type="match status" value="1"/>
</dbReference>
<organism evidence="5 6">
    <name type="scientific">Wallemia ichthyophaga</name>
    <dbReference type="NCBI Taxonomy" id="245174"/>
    <lineage>
        <taxon>Eukaryota</taxon>
        <taxon>Fungi</taxon>
        <taxon>Dikarya</taxon>
        <taxon>Basidiomycota</taxon>
        <taxon>Wallemiomycotina</taxon>
        <taxon>Wallemiomycetes</taxon>
        <taxon>Wallemiales</taxon>
        <taxon>Wallemiaceae</taxon>
        <taxon>Wallemia</taxon>
    </lineage>
</organism>
<feature type="compositionally biased region" description="Low complexity" evidence="3">
    <location>
        <begin position="100"/>
        <end position="113"/>
    </location>
</feature>
<feature type="region of interest" description="Disordered" evidence="3">
    <location>
        <begin position="615"/>
        <end position="635"/>
    </location>
</feature>
<dbReference type="Gene3D" id="4.10.240.10">
    <property type="entry name" value="Zn(2)-C6 fungal-type DNA-binding domain"/>
    <property type="match status" value="1"/>
</dbReference>
<dbReference type="InterPro" id="IPR050797">
    <property type="entry name" value="Carb_Metab_Trans_Reg"/>
</dbReference>
<dbReference type="InterPro" id="IPR036864">
    <property type="entry name" value="Zn2-C6_fun-type_DNA-bd_sf"/>
</dbReference>
<feature type="region of interest" description="Disordered" evidence="3">
    <location>
        <begin position="656"/>
        <end position="723"/>
    </location>
</feature>
<name>A0A4T0J9I2_WALIC</name>
<dbReference type="EMBL" id="SPOI01000030">
    <property type="protein sequence ID" value="TIB39569.1"/>
    <property type="molecule type" value="Genomic_DNA"/>
</dbReference>
<keyword evidence="2" id="KW-0539">Nucleus</keyword>
<comment type="caution">
    <text evidence="5">The sequence shown here is derived from an EMBL/GenBank/DDBJ whole genome shotgun (WGS) entry which is preliminary data.</text>
</comment>
<dbReference type="Pfam" id="PF04082">
    <property type="entry name" value="Fungal_trans"/>
    <property type="match status" value="1"/>
</dbReference>
<dbReference type="GO" id="GO:0008270">
    <property type="term" value="F:zinc ion binding"/>
    <property type="evidence" value="ECO:0007669"/>
    <property type="project" value="InterPro"/>
</dbReference>
<dbReference type="GO" id="GO:0006351">
    <property type="term" value="P:DNA-templated transcription"/>
    <property type="evidence" value="ECO:0007669"/>
    <property type="project" value="InterPro"/>
</dbReference>
<dbReference type="SUPFAM" id="SSF57701">
    <property type="entry name" value="Zn2/Cys6 DNA-binding domain"/>
    <property type="match status" value="1"/>
</dbReference>
<dbReference type="GO" id="GO:0001080">
    <property type="term" value="P:nitrogen catabolite activation of transcription from RNA polymerase II promoter"/>
    <property type="evidence" value="ECO:0007669"/>
    <property type="project" value="TreeGrafter"/>
</dbReference>
<feature type="compositionally biased region" description="Low complexity" evidence="3">
    <location>
        <begin position="656"/>
        <end position="704"/>
    </location>
</feature>
<evidence type="ECO:0000256" key="1">
    <source>
        <dbReference type="ARBA" id="ARBA00022723"/>
    </source>
</evidence>
<evidence type="ECO:0000256" key="3">
    <source>
        <dbReference type="SAM" id="MobiDB-lite"/>
    </source>
</evidence>
<dbReference type="SMART" id="SM00906">
    <property type="entry name" value="Fungal_trans"/>
    <property type="match status" value="1"/>
</dbReference>
<dbReference type="SMART" id="SM00066">
    <property type="entry name" value="GAL4"/>
    <property type="match status" value="1"/>
</dbReference>
<proteinExistence type="predicted"/>
<sequence length="835" mass="90913">MDLGQEFSSSSSNLDYSIPATHLASTSSAHGARPFRSRKQRPCDLCRRSKTRCFITESGPPCNECKQTNKSCTFQEAPQKRKRKLPLPQDQNLQPPPTTTQPLPSSNTPPSTTRGTRKRPSNSGTQQNPYDEINFTPYIPSDMSSLSNVFASLDLSTPESHEPHLVSSAPDDISNLLPPGPSLVRQLSLDPNRPVFAVFERKPHYRSSLDPGLALLSQVDQVLAQCDCSRDQLIQNYLSIVHPAYPVLPDGNQTTPPYLLGAIYSSALIFTTDQTSIPINAWAILHVATHPDFDKPKLSTIAANLLDLNGRPSMDPRGNYLVLARTVAQAQLLGLHLDPTDWSIPSWERDLRIRLWWGCVIHSSSIAVYENRPTHISPADTDVPLPSLNSLPQPSPSARSFRGMCALCHLLVRTHEALVTVRAKRQKNRQEKLQTVFVLEHEAEKFYNESIPLEKSPGTLSFQWEIMGLRLFLRKQALEFQHHGAALPPPDKQSMELVHMMVEFLSTLSESDIRGYWLIYAANHFTLLLTVLIRLAFYSKESAMAPFIPHNTHSSPLGLLAKYSLILQRTAKNYKWDLVHKALEKAADVMVRLRKYHRPDILAALEGKFVYDPSGATQHHHSRSASFSGGGGGSGGASVGVGVGAGAAAGAAAAGASASAGNGNSNGNAPTQVASQPSPQSSQNAPEHTHTPSTSTTSPPTATSLPIKHRTGSLDVNKGGNSFDMHPWDPSNILSTLDAPNYIHGGSPSFVPSFDSGWGTQFMPQAAATSATGGLAASHELPSNLSALAGIGPDEHHAQSHTLHAHRDHEVHLNTMTHDPFFDDGSKTIGSLHGW</sequence>
<dbReference type="InterPro" id="IPR007219">
    <property type="entry name" value="XnlR_reg_dom"/>
</dbReference>
<reference evidence="5 6" key="1">
    <citation type="submission" date="2019-03" db="EMBL/GenBank/DDBJ databases">
        <title>Sequencing 23 genomes of Wallemia ichthyophaga.</title>
        <authorList>
            <person name="Gostincar C."/>
        </authorList>
    </citation>
    <scope>NUCLEOTIDE SEQUENCE [LARGE SCALE GENOMIC DNA]</scope>
    <source>
        <strain evidence="5 6">EXF-6200</strain>
    </source>
</reference>
<dbReference type="InterPro" id="IPR001138">
    <property type="entry name" value="Zn2Cys6_DnaBD"/>
</dbReference>
<dbReference type="GO" id="GO:0003677">
    <property type="term" value="F:DNA binding"/>
    <property type="evidence" value="ECO:0007669"/>
    <property type="project" value="InterPro"/>
</dbReference>